<name>A0A4Q7J4J4_9PSEU</name>
<dbReference type="OrthoDB" id="3432435at2"/>
<gene>
    <name evidence="2" type="ORF">EWH70_25405</name>
</gene>
<dbReference type="AlphaFoldDB" id="A0A4Q7J4J4"/>
<organism evidence="2 3">
    <name type="scientific">Amycolatopsis suaedae</name>
    <dbReference type="NCBI Taxonomy" id="2510978"/>
    <lineage>
        <taxon>Bacteria</taxon>
        <taxon>Bacillati</taxon>
        <taxon>Actinomycetota</taxon>
        <taxon>Actinomycetes</taxon>
        <taxon>Pseudonocardiales</taxon>
        <taxon>Pseudonocardiaceae</taxon>
        <taxon>Amycolatopsis</taxon>
    </lineage>
</organism>
<reference evidence="2 3" key="1">
    <citation type="submission" date="2019-02" db="EMBL/GenBank/DDBJ databases">
        <title>Draft genome sequence of Amycolatopsis sp. 8-3EHSu isolated from roots of Suaeda maritima.</title>
        <authorList>
            <person name="Duangmal K."/>
            <person name="Chantavorakit T."/>
        </authorList>
    </citation>
    <scope>NUCLEOTIDE SEQUENCE [LARGE SCALE GENOMIC DNA]</scope>
    <source>
        <strain evidence="2 3">8-3EHSu</strain>
    </source>
</reference>
<dbReference type="EMBL" id="SFCC01000013">
    <property type="protein sequence ID" value="RZQ61213.1"/>
    <property type="molecule type" value="Genomic_DNA"/>
</dbReference>
<evidence type="ECO:0000256" key="1">
    <source>
        <dbReference type="SAM" id="MobiDB-lite"/>
    </source>
</evidence>
<dbReference type="Proteomes" id="UP000292003">
    <property type="component" value="Unassembled WGS sequence"/>
</dbReference>
<accession>A0A4Q7J4J4</accession>
<feature type="compositionally biased region" description="Basic and acidic residues" evidence="1">
    <location>
        <begin position="30"/>
        <end position="69"/>
    </location>
</feature>
<keyword evidence="3" id="KW-1185">Reference proteome</keyword>
<protein>
    <submittedName>
        <fullName evidence="2">Uncharacterized protein</fullName>
    </submittedName>
</protein>
<proteinExistence type="predicted"/>
<sequence length="99" mass="11515">MPGGSRRLTPEQRSSLARLAAYTSWANTVDRAERTRRAREAAATRFERQVDPRNELDPTTRRQRAESARRAHFQRMAYLSSLARRRKRQSSKRNTASGR</sequence>
<comment type="caution">
    <text evidence="2">The sequence shown here is derived from an EMBL/GenBank/DDBJ whole genome shotgun (WGS) entry which is preliminary data.</text>
</comment>
<evidence type="ECO:0000313" key="2">
    <source>
        <dbReference type="EMBL" id="RZQ61213.1"/>
    </source>
</evidence>
<feature type="region of interest" description="Disordered" evidence="1">
    <location>
        <begin position="30"/>
        <end position="99"/>
    </location>
</feature>
<evidence type="ECO:0000313" key="3">
    <source>
        <dbReference type="Proteomes" id="UP000292003"/>
    </source>
</evidence>